<reference evidence="2" key="1">
    <citation type="submission" date="2022-08" db="EMBL/GenBank/DDBJ databases">
        <title>The genomic sequence of strain Paenibacillus sp. SCIV0701.</title>
        <authorList>
            <person name="Zhao H."/>
        </authorList>
    </citation>
    <scope>NUCLEOTIDE SEQUENCE</scope>
    <source>
        <strain evidence="2">SCIV0701</strain>
    </source>
</reference>
<evidence type="ECO:0000259" key="1">
    <source>
        <dbReference type="Pfam" id="PF06114"/>
    </source>
</evidence>
<organism evidence="2 3">
    <name type="scientific">Paenibacillus soyae</name>
    <dbReference type="NCBI Taxonomy" id="2969249"/>
    <lineage>
        <taxon>Bacteria</taxon>
        <taxon>Bacillati</taxon>
        <taxon>Bacillota</taxon>
        <taxon>Bacilli</taxon>
        <taxon>Bacillales</taxon>
        <taxon>Paenibacillaceae</taxon>
        <taxon>Paenibacillus</taxon>
    </lineage>
</organism>
<dbReference type="AlphaFoldDB" id="A0A9X2MV98"/>
<proteinExistence type="predicted"/>
<protein>
    <submittedName>
        <fullName evidence="2">ImmA/IrrE family metallo-endopeptidase</fullName>
    </submittedName>
</protein>
<dbReference type="Proteomes" id="UP001141950">
    <property type="component" value="Unassembled WGS sequence"/>
</dbReference>
<evidence type="ECO:0000313" key="3">
    <source>
        <dbReference type="Proteomes" id="UP001141950"/>
    </source>
</evidence>
<dbReference type="Pfam" id="PF06114">
    <property type="entry name" value="Peptidase_M78"/>
    <property type="match status" value="1"/>
</dbReference>
<feature type="domain" description="IrrE N-terminal-like" evidence="1">
    <location>
        <begin position="63"/>
        <end position="155"/>
    </location>
</feature>
<dbReference type="InterPro" id="IPR010359">
    <property type="entry name" value="IrrE_HExxH"/>
</dbReference>
<comment type="caution">
    <text evidence="2">The sequence shown here is derived from an EMBL/GenBank/DDBJ whole genome shotgun (WGS) entry which is preliminary data.</text>
</comment>
<accession>A0A9X2MV98</accession>
<evidence type="ECO:0000313" key="2">
    <source>
        <dbReference type="EMBL" id="MCR2804207.1"/>
    </source>
</evidence>
<name>A0A9X2MV98_9BACL</name>
<keyword evidence="3" id="KW-1185">Reference proteome</keyword>
<dbReference type="EMBL" id="JANIPJ010000005">
    <property type="protein sequence ID" value="MCR2804207.1"/>
    <property type="molecule type" value="Genomic_DNA"/>
</dbReference>
<gene>
    <name evidence="2" type="ORF">NQZ67_09975</name>
</gene>
<sequence length="214" mass="24680">MEPLNFELYRPSDLELWIQDKFQGDGLNLPGDLEDWDRIAALFGAHIAYTEGETKVMYDEDGDCLIFLNIHMDKLQQKLAFFHELSHPALHAGNQLQMPSSFVALQETQAGLFQLYSAMPLHMLRAFAHLQQQPHDLRLVAEAFDVPLSFARRRLDRIAGRIRQEHEDRRLRARLADRSSLGQDSAYSELTSRLLHQLYQQTRNASPKKGSIRP</sequence>
<dbReference type="RefSeq" id="WP_257445046.1">
    <property type="nucleotide sequence ID" value="NZ_JANIPJ010000005.1"/>
</dbReference>